<evidence type="ECO:0000313" key="3">
    <source>
        <dbReference type="Proteomes" id="UP001597453"/>
    </source>
</evidence>
<dbReference type="InterPro" id="IPR027417">
    <property type="entry name" value="P-loop_NTPase"/>
</dbReference>
<proteinExistence type="predicted"/>
<comment type="caution">
    <text evidence="2">The sequence shown here is derived from an EMBL/GenBank/DDBJ whole genome shotgun (WGS) entry which is preliminary data.</text>
</comment>
<reference evidence="3" key="1">
    <citation type="journal article" date="2019" name="Int. J. Syst. Evol. Microbiol.">
        <title>The Global Catalogue of Microorganisms (GCM) 10K type strain sequencing project: providing services to taxonomists for standard genome sequencing and annotation.</title>
        <authorList>
            <consortium name="The Broad Institute Genomics Platform"/>
            <consortium name="The Broad Institute Genome Sequencing Center for Infectious Disease"/>
            <person name="Wu L."/>
            <person name="Ma J."/>
        </authorList>
    </citation>
    <scope>NUCLEOTIDE SEQUENCE [LARGE SCALE GENOMIC DNA]</scope>
    <source>
        <strain evidence="3">TISTR 1511</strain>
    </source>
</reference>
<dbReference type="Gene3D" id="3.40.50.300">
    <property type="entry name" value="P-loop containing nucleotide triphosphate hydrolases"/>
    <property type="match status" value="1"/>
</dbReference>
<dbReference type="Proteomes" id="UP001597453">
    <property type="component" value="Unassembled WGS sequence"/>
</dbReference>
<dbReference type="PANTHER" id="PTHR41287">
    <property type="match status" value="1"/>
</dbReference>
<dbReference type="Pfam" id="PF03354">
    <property type="entry name" value="TerL_ATPase"/>
    <property type="match status" value="1"/>
</dbReference>
<dbReference type="InterPro" id="IPR005021">
    <property type="entry name" value="Terminase_largesu-like"/>
</dbReference>
<dbReference type="InterPro" id="IPR046461">
    <property type="entry name" value="TerL_ATPase"/>
</dbReference>
<feature type="domain" description="Terminase large subunit-like ATPase" evidence="1">
    <location>
        <begin position="22"/>
        <end position="173"/>
    </location>
</feature>
<dbReference type="PANTHER" id="PTHR41287:SF1">
    <property type="entry name" value="PROTEIN YMFN"/>
    <property type="match status" value="1"/>
</dbReference>
<organism evidence="2 3">
    <name type="scientific">Gulosibacter bifidus</name>
    <dbReference type="NCBI Taxonomy" id="272239"/>
    <lineage>
        <taxon>Bacteria</taxon>
        <taxon>Bacillati</taxon>
        <taxon>Actinomycetota</taxon>
        <taxon>Actinomycetes</taxon>
        <taxon>Micrococcales</taxon>
        <taxon>Microbacteriaceae</taxon>
        <taxon>Gulosibacter</taxon>
    </lineage>
</organism>
<evidence type="ECO:0000259" key="1">
    <source>
        <dbReference type="Pfam" id="PF03354"/>
    </source>
</evidence>
<dbReference type="EMBL" id="JBHUNF010000004">
    <property type="protein sequence ID" value="MFD2674995.1"/>
    <property type="molecule type" value="Genomic_DNA"/>
</dbReference>
<name>A0ABW5RIX6_9MICO</name>
<sequence>MPWQRQVLETATELDERGRFVYDTVLVTVPRQSGKTTLVWPLMLWWAITRPRATVFYTAQTGKDARDRFRDASKLIESSPFASVTRARWSAGDTGLDVPLNGSVIRTFSPGMAAVHGSTPGLVVLDEIFAFTDELGTAMLDGAIRPAQQTLTGRAQVWLISTAGDATSTFMRRLVDEARAGTRQGLAYFEWSRPADLDPYEPATLEAFHPAVGHTVTAADLLKIRPSSHAAWLRAFCNNWIDAAEPLISLDDWDSLATDLTPPPLHSIGIGYEAADSPDSLSAVFAAWRDDARRPCLALMHAAPGTTWLQPLLRRIHAAKPKGIAADDGGTSRAITAALVRDELDVASIGARDAATCTAELLDAIANKQLRHDGSQSMRRSIAVAQLQRRGDVVRFSRSRSTGSISALLAATAALYAYDNAQTVLPAPLVNF</sequence>
<accession>A0ABW5RIX6</accession>
<dbReference type="RefSeq" id="WP_370664367.1">
    <property type="nucleotide sequence ID" value="NZ_JBHUNF010000004.1"/>
</dbReference>
<protein>
    <submittedName>
        <fullName evidence="2">Terminase large subunit domain-containing protein</fullName>
    </submittedName>
</protein>
<gene>
    <name evidence="2" type="ORF">ACFSUQ_06765</name>
</gene>
<keyword evidence="3" id="KW-1185">Reference proteome</keyword>
<evidence type="ECO:0000313" key="2">
    <source>
        <dbReference type="EMBL" id="MFD2674995.1"/>
    </source>
</evidence>